<proteinExistence type="predicted"/>
<accession>A0A395NQI1</accession>
<gene>
    <name evidence="1" type="ORF">TARUN_4032</name>
</gene>
<keyword evidence="2" id="KW-1185">Reference proteome</keyword>
<sequence length="194" mass="21135">MKASGWSVVSGRLQPRHEYLESLGVVPVERTAVHSALVPAAERQALTVPRAEMAILLAGHGLVRRSNVADRRLCDDHVRGESRRPGSRKLGEISGTALLLLQMQLRRHARMKNAAWDAVVLLHLARGWPGRARRRLGARPGSRWAPGVCSWQSKLQNPQHSARSSGAAEGLRVCQALPGLRLASLLKMKGCCGS</sequence>
<name>A0A395NQI1_TRIAR</name>
<dbReference type="Proteomes" id="UP000266272">
    <property type="component" value="Unassembled WGS sequence"/>
</dbReference>
<dbReference type="OrthoDB" id="10612592at2759"/>
<protein>
    <submittedName>
        <fullName evidence="1">Uncharacterized protein</fullName>
    </submittedName>
</protein>
<organism evidence="1 2">
    <name type="scientific">Trichoderma arundinaceum</name>
    <dbReference type="NCBI Taxonomy" id="490622"/>
    <lineage>
        <taxon>Eukaryota</taxon>
        <taxon>Fungi</taxon>
        <taxon>Dikarya</taxon>
        <taxon>Ascomycota</taxon>
        <taxon>Pezizomycotina</taxon>
        <taxon>Sordariomycetes</taxon>
        <taxon>Hypocreomycetidae</taxon>
        <taxon>Hypocreales</taxon>
        <taxon>Hypocreaceae</taxon>
        <taxon>Trichoderma</taxon>
    </lineage>
</organism>
<comment type="caution">
    <text evidence="1">The sequence shown here is derived from an EMBL/GenBank/DDBJ whole genome shotgun (WGS) entry which is preliminary data.</text>
</comment>
<dbReference type="AlphaFoldDB" id="A0A395NQI1"/>
<evidence type="ECO:0000313" key="1">
    <source>
        <dbReference type="EMBL" id="RFU78204.1"/>
    </source>
</evidence>
<dbReference type="EMBL" id="PXOA01000228">
    <property type="protein sequence ID" value="RFU78204.1"/>
    <property type="molecule type" value="Genomic_DNA"/>
</dbReference>
<reference evidence="1 2" key="1">
    <citation type="journal article" date="2018" name="PLoS Pathog.">
        <title>Evolution of structural diversity of trichothecenes, a family of toxins produced by plant pathogenic and entomopathogenic fungi.</title>
        <authorList>
            <person name="Proctor R.H."/>
            <person name="McCormick S.P."/>
            <person name="Kim H.S."/>
            <person name="Cardoza R.E."/>
            <person name="Stanley A.M."/>
            <person name="Lindo L."/>
            <person name="Kelly A."/>
            <person name="Brown D.W."/>
            <person name="Lee T."/>
            <person name="Vaughan M.M."/>
            <person name="Alexander N.J."/>
            <person name="Busman M."/>
            <person name="Gutierrez S."/>
        </authorList>
    </citation>
    <scope>NUCLEOTIDE SEQUENCE [LARGE SCALE GENOMIC DNA]</scope>
    <source>
        <strain evidence="1 2">IBT 40837</strain>
    </source>
</reference>
<evidence type="ECO:0000313" key="2">
    <source>
        <dbReference type="Proteomes" id="UP000266272"/>
    </source>
</evidence>